<dbReference type="InterPro" id="IPR019096">
    <property type="entry name" value="YopX_protein"/>
</dbReference>
<protein>
    <recommendedName>
        <fullName evidence="1">YopX protein domain-containing protein</fullName>
    </recommendedName>
</protein>
<dbReference type="RefSeq" id="WP_036056003.1">
    <property type="nucleotide sequence ID" value="NZ_AP019822.1"/>
</dbReference>
<dbReference type="OrthoDB" id="1809393at2"/>
<sequence length="133" mass="16106">MREIKFRIWDYDLKRFVEKELDYLINPRGELYVFRNNKLTFFYKDPYEIMQYTGLKDKNGVEIYEGDIVLINLTSSKIEKAIVKFKNGAFVGELINKDDYIYIFHFDFKKEDFEVIGNIFENPELMELIENEK</sequence>
<name>A0A510J8K9_9FUSO</name>
<reference evidence="2 3" key="1">
    <citation type="submission" date="2019-07" db="EMBL/GenBank/DDBJ databases">
        <title>Complete Genome Sequence of Leptotrichia goodfellowii Strain JCM 16774.</title>
        <authorList>
            <person name="Watanabe S."/>
            <person name="Cui L."/>
        </authorList>
    </citation>
    <scope>NUCLEOTIDE SEQUENCE [LARGE SCALE GENOMIC DNA]</scope>
    <source>
        <strain evidence="2 3">JCM16774</strain>
    </source>
</reference>
<dbReference type="Gene3D" id="2.30.30.290">
    <property type="entry name" value="YopX-like domains"/>
    <property type="match status" value="1"/>
</dbReference>
<dbReference type="EMBL" id="AP019822">
    <property type="protein sequence ID" value="BBM35396.1"/>
    <property type="molecule type" value="Genomic_DNA"/>
</dbReference>
<accession>A0A510J8K9</accession>
<evidence type="ECO:0000259" key="1">
    <source>
        <dbReference type="Pfam" id="PF09643"/>
    </source>
</evidence>
<gene>
    <name evidence="2" type="ORF">JCM16774_0308</name>
</gene>
<dbReference type="NCBIfam" id="TIGR01671">
    <property type="entry name" value="phage_TIGR01671"/>
    <property type="match status" value="1"/>
</dbReference>
<dbReference type="Pfam" id="PF09643">
    <property type="entry name" value="YopX"/>
    <property type="match status" value="1"/>
</dbReference>
<evidence type="ECO:0000313" key="3">
    <source>
        <dbReference type="Proteomes" id="UP000321606"/>
    </source>
</evidence>
<dbReference type="KEGG" id="lgo:JCM16774_0308"/>
<dbReference type="STRING" id="714315.GCA_000516535_00320"/>
<dbReference type="Proteomes" id="UP000321606">
    <property type="component" value="Chromosome"/>
</dbReference>
<proteinExistence type="predicted"/>
<feature type="domain" description="YopX protein" evidence="1">
    <location>
        <begin position="5"/>
        <end position="127"/>
    </location>
</feature>
<dbReference type="InterPro" id="IPR010024">
    <property type="entry name" value="CHP16711"/>
</dbReference>
<organism evidence="2 3">
    <name type="scientific">Pseudoleptotrichia goodfellowii</name>
    <dbReference type="NCBI Taxonomy" id="157692"/>
    <lineage>
        <taxon>Bacteria</taxon>
        <taxon>Fusobacteriati</taxon>
        <taxon>Fusobacteriota</taxon>
        <taxon>Fusobacteriia</taxon>
        <taxon>Fusobacteriales</taxon>
        <taxon>Leptotrichiaceae</taxon>
        <taxon>Pseudoleptotrichia</taxon>
    </lineage>
</organism>
<dbReference type="SUPFAM" id="SSF159006">
    <property type="entry name" value="YopX-like"/>
    <property type="match status" value="1"/>
</dbReference>
<dbReference type="InterPro" id="IPR023385">
    <property type="entry name" value="YopX-like_C"/>
</dbReference>
<evidence type="ECO:0000313" key="2">
    <source>
        <dbReference type="EMBL" id="BBM35396.1"/>
    </source>
</evidence>
<dbReference type="AlphaFoldDB" id="A0A510J8K9"/>